<dbReference type="AlphaFoldDB" id="A0A7T0G008"/>
<dbReference type="PROSITE" id="PS51009">
    <property type="entry name" value="CYTCII"/>
    <property type="match status" value="1"/>
</dbReference>
<dbReference type="GO" id="GO:0005506">
    <property type="term" value="F:iron ion binding"/>
    <property type="evidence" value="ECO:0007669"/>
    <property type="project" value="InterPro"/>
</dbReference>
<proteinExistence type="predicted"/>
<dbReference type="GO" id="GO:0022900">
    <property type="term" value="P:electron transport chain"/>
    <property type="evidence" value="ECO:0007669"/>
    <property type="project" value="InterPro"/>
</dbReference>
<dbReference type="SUPFAM" id="SSF48695">
    <property type="entry name" value="Multiheme cytochromes"/>
    <property type="match status" value="1"/>
</dbReference>
<gene>
    <name evidence="2" type="ORF">G3M70_05295</name>
</gene>
<dbReference type="SUPFAM" id="SSF47175">
    <property type="entry name" value="Cytochromes"/>
    <property type="match status" value="1"/>
</dbReference>
<evidence type="ECO:0000256" key="1">
    <source>
        <dbReference type="SAM" id="SignalP"/>
    </source>
</evidence>
<dbReference type="GO" id="GO:0009055">
    <property type="term" value="F:electron transfer activity"/>
    <property type="evidence" value="ECO:0007669"/>
    <property type="project" value="InterPro"/>
</dbReference>
<protein>
    <submittedName>
        <fullName evidence="2">Cytochrome c</fullName>
    </submittedName>
</protein>
<feature type="signal peptide" evidence="1">
    <location>
        <begin position="1"/>
        <end position="25"/>
    </location>
</feature>
<organism evidence="2 3">
    <name type="scientific">Candidatus Nitronauta litoralis</name>
    <dbReference type="NCBI Taxonomy" id="2705533"/>
    <lineage>
        <taxon>Bacteria</taxon>
        <taxon>Pseudomonadati</taxon>
        <taxon>Nitrospinota/Tectimicrobiota group</taxon>
        <taxon>Nitrospinota</taxon>
        <taxon>Nitrospinia</taxon>
        <taxon>Nitrospinales</taxon>
        <taxon>Nitrospinaceae</taxon>
        <taxon>Candidatus Nitronauta</taxon>
    </lineage>
</organism>
<dbReference type="KEGG" id="nli:G3M70_05295"/>
<keyword evidence="1" id="KW-0732">Signal</keyword>
<dbReference type="Proteomes" id="UP000594688">
    <property type="component" value="Chromosome"/>
</dbReference>
<reference evidence="2 3" key="1">
    <citation type="submission" date="2020-02" db="EMBL/GenBank/DDBJ databases">
        <title>Genomic and physiological characterization of two novel Nitrospinaceae genera.</title>
        <authorList>
            <person name="Mueller A.J."/>
            <person name="Jung M.-Y."/>
            <person name="Strachan C.R."/>
            <person name="Herbold C.W."/>
            <person name="Kirkegaard R.H."/>
            <person name="Daims H."/>
        </authorList>
    </citation>
    <scope>NUCLEOTIDE SEQUENCE [LARGE SCALE GENOMIC DNA]</scope>
    <source>
        <strain evidence="2">EB</strain>
    </source>
</reference>
<dbReference type="GO" id="GO:0020037">
    <property type="term" value="F:heme binding"/>
    <property type="evidence" value="ECO:0007669"/>
    <property type="project" value="InterPro"/>
</dbReference>
<name>A0A7T0G008_9BACT</name>
<accession>A0A7T0G008</accession>
<dbReference type="EMBL" id="CP048685">
    <property type="protein sequence ID" value="QPJ61336.1"/>
    <property type="molecule type" value="Genomic_DNA"/>
</dbReference>
<dbReference type="InterPro" id="IPR010980">
    <property type="entry name" value="Cyt_c/b562"/>
</dbReference>
<feature type="chain" id="PRO_5032545666" evidence="1">
    <location>
        <begin position="26"/>
        <end position="283"/>
    </location>
</feature>
<evidence type="ECO:0000313" key="2">
    <source>
        <dbReference type="EMBL" id="QPJ61336.1"/>
    </source>
</evidence>
<dbReference type="InterPro" id="IPR002321">
    <property type="entry name" value="Cyt_c_II"/>
</dbReference>
<dbReference type="InterPro" id="IPR036280">
    <property type="entry name" value="Multihaem_cyt_sf"/>
</dbReference>
<evidence type="ECO:0000313" key="3">
    <source>
        <dbReference type="Proteomes" id="UP000594688"/>
    </source>
</evidence>
<dbReference type="Gene3D" id="1.20.120.10">
    <property type="entry name" value="Cytochrome c/b562"/>
    <property type="match status" value="1"/>
</dbReference>
<sequence>MNPMKQILSASFAICLLLLAGSIQAKDLVVKEPPKSMDKLYPPQSKEPKWIQQMHKLSGSFGGVFVNMKEKDWENADKKADVFLEAYGEAAKMIPEWKDYFDMDAAKAFTEAVKTHDPAKIGKASGGVGKTCGKCHHEQTVAVWTRYHWPKVEHMKITDPVSEKEMEYGKYMKTLAGSFRATTVNFGEGQYARAAKSARALEKQFTELKSTCSKCHVTDNVKLFFVGDETKAALQAMRKELDADKPNPGTFWKNVGILGKQGCKKCHLTHRSYAIIQEMWEEK</sequence>